<organism evidence="3 4">
    <name type="scientific">Cordyceps fumosorosea (strain ARSEF 2679)</name>
    <name type="common">Isaria fumosorosea</name>
    <dbReference type="NCBI Taxonomy" id="1081104"/>
    <lineage>
        <taxon>Eukaryota</taxon>
        <taxon>Fungi</taxon>
        <taxon>Dikarya</taxon>
        <taxon>Ascomycota</taxon>
        <taxon>Pezizomycotina</taxon>
        <taxon>Sordariomycetes</taxon>
        <taxon>Hypocreomycetidae</taxon>
        <taxon>Hypocreales</taxon>
        <taxon>Cordycipitaceae</taxon>
        <taxon>Cordyceps</taxon>
    </lineage>
</organism>
<feature type="domain" description="Amidohydrolase-related" evidence="2">
    <location>
        <begin position="13"/>
        <end position="356"/>
    </location>
</feature>
<dbReference type="Pfam" id="PF04909">
    <property type="entry name" value="Amidohydro_2"/>
    <property type="match status" value="1"/>
</dbReference>
<dbReference type="RefSeq" id="XP_018701242.1">
    <property type="nucleotide sequence ID" value="XM_018851503.1"/>
</dbReference>
<comment type="similarity">
    <text evidence="1">Belongs to the metallo-dependent hydrolases superfamily.</text>
</comment>
<gene>
    <name evidence="3" type="ORF">ISF_07900</name>
</gene>
<dbReference type="Gene3D" id="3.20.20.140">
    <property type="entry name" value="Metal-dependent hydrolases"/>
    <property type="match status" value="1"/>
</dbReference>
<evidence type="ECO:0000256" key="1">
    <source>
        <dbReference type="ARBA" id="ARBA00038310"/>
    </source>
</evidence>
<evidence type="ECO:0000313" key="4">
    <source>
        <dbReference type="Proteomes" id="UP000076744"/>
    </source>
</evidence>
<dbReference type="InterPro" id="IPR006680">
    <property type="entry name" value="Amidohydro-rel"/>
</dbReference>
<dbReference type="InterPro" id="IPR032466">
    <property type="entry name" value="Metal_Hydrolase"/>
</dbReference>
<dbReference type="InterPro" id="IPR052350">
    <property type="entry name" value="Metallo-dep_Lactonases"/>
</dbReference>
<dbReference type="Proteomes" id="UP000076744">
    <property type="component" value="Unassembled WGS sequence"/>
</dbReference>
<proteinExistence type="inferred from homology"/>
<dbReference type="EMBL" id="AZHB01000025">
    <property type="protein sequence ID" value="OAA55389.1"/>
    <property type="molecule type" value="Genomic_DNA"/>
</dbReference>
<reference evidence="3 4" key="1">
    <citation type="journal article" date="2016" name="Genome Biol. Evol.">
        <title>Divergent and convergent evolution of fungal pathogenicity.</title>
        <authorList>
            <person name="Shang Y."/>
            <person name="Xiao G."/>
            <person name="Zheng P."/>
            <person name="Cen K."/>
            <person name="Zhan S."/>
            <person name="Wang C."/>
        </authorList>
    </citation>
    <scope>NUCLEOTIDE SEQUENCE [LARGE SCALE GENOMIC DNA]</scope>
    <source>
        <strain evidence="3 4">ARSEF 2679</strain>
    </source>
</reference>
<dbReference type="STRING" id="1081104.A0A167NCE4"/>
<dbReference type="GeneID" id="30024192"/>
<evidence type="ECO:0000259" key="2">
    <source>
        <dbReference type="Pfam" id="PF04909"/>
    </source>
</evidence>
<dbReference type="AlphaFoldDB" id="A0A167NCE4"/>
<accession>A0A167NCE4</accession>
<dbReference type="PANTHER" id="PTHR43569">
    <property type="entry name" value="AMIDOHYDROLASE"/>
    <property type="match status" value="1"/>
</dbReference>
<dbReference type="SUPFAM" id="SSF51556">
    <property type="entry name" value="Metallo-dependent hydrolases"/>
    <property type="match status" value="1"/>
</dbReference>
<dbReference type="PANTHER" id="PTHR43569:SF2">
    <property type="entry name" value="AMIDOHYDROLASE-RELATED DOMAIN-CONTAINING PROTEIN"/>
    <property type="match status" value="1"/>
</dbReference>
<protein>
    <submittedName>
        <fullName evidence="3">Amidohydrolase family protein</fullName>
    </submittedName>
</protein>
<sequence>MAASDNQLVLPIIDSHIHLYPASELDTLSWATPDHPLYAQHSLEQYKAATATAPSLLGFIFVETDRKHDLAAGAAGDDSGWEAPLQEVRWLRRIALGEPRDGEGHTADDAKLCLGIVPWAPIPSGPAVLERYLDKVKEEAGAAWPKVKGFRYLLQDKPHGTMLEQSFIDALKLLGRRGFVFEVGVDHHRRGRKQLDELIELVDRVHDGVPENERVKLVINHLCKPDLSIYNLTTDPAFLAWRTTIYALGKVPQVYMKLSGGFAEMPPALRGQDAAHIFQAVFGWLGVVLATFGARRIMFGSDWPVCTVGMPEGQAEADGGWPRWRAVVDKMCWMASLDDEERAMIYGGTAKEAYGL</sequence>
<keyword evidence="3" id="KW-0378">Hydrolase</keyword>
<keyword evidence="4" id="KW-1185">Reference proteome</keyword>
<comment type="caution">
    <text evidence="3">The sequence shown here is derived from an EMBL/GenBank/DDBJ whole genome shotgun (WGS) entry which is preliminary data.</text>
</comment>
<dbReference type="OrthoDB" id="2135488at2759"/>
<dbReference type="GO" id="GO:0016787">
    <property type="term" value="F:hydrolase activity"/>
    <property type="evidence" value="ECO:0007669"/>
    <property type="project" value="UniProtKB-KW"/>
</dbReference>
<name>A0A167NCE4_CORFA</name>
<evidence type="ECO:0000313" key="3">
    <source>
        <dbReference type="EMBL" id="OAA55389.1"/>
    </source>
</evidence>